<dbReference type="InterPro" id="IPR023996">
    <property type="entry name" value="TonB-dep_OMP_SusC/RagA"/>
</dbReference>
<evidence type="ECO:0000256" key="3">
    <source>
        <dbReference type="ARBA" id="ARBA00023237"/>
    </source>
</evidence>
<dbReference type="InterPro" id="IPR037066">
    <property type="entry name" value="Plug_dom_sf"/>
</dbReference>
<sequence>MMTREVKNLFRGIVTLSDGTPLEGASITIAGTGVAVASTDEKGLFFLEGSGDSMLIGVSYTGFQRKEIMITSGVSSKITMQPLITELSAVAVRSNGYQKIPQERATGSFVQIDNQLLNRRIGPTILERLENIASGLMFPNKNIPPYSTEAYISVRGRSTILANAQPLIVVDNFPYTGNINLLNPNDVENITILKDAAAASIWGAFSGNGVIVITTRKGKLNQALKVEANVNLTMGAKPDLYYSRNFLPSSEYIPVEQYLFDKGYYDDDLLNDYSYPLISPVVELLDKKRSGIMPAAVVDAEINRLKGVDRRKQFEKYLYRHSLNQQYAINMSAGGEHSSYLFSVGYDRNLHNTVGDANDRFTLNNHSIFNFWGKAELSTGVSLVMQENEIGIIHSIIPRGGKLAYSYLELADEKGNALAIPRDYRYSFVSNPPDEGLLDWTYRPLDEIRFADNIERRYHIRLNPGLKIPITNGLNMELRYQFEKQWSRVKNYQSEKTYETRNVINLFTQVVDGVLTRPLPIGGIMAESDGELTSNNYRVQLNYNRKFAGRHSLAAIGGFEQRGIVTEDETNIYAGYNKENSTYATNLDHSTYFDAYRYLGPGGYLPGGGTLKQFNNEFISYYGNMTYILDDKYKISGSMRFDQSNIWGINANQKGVPLWSAGLLWDISREKFYKSRIVPTLQLRATYGVNGNLDPTVSGRLVIVTNPIRNVAGLPSSAIANYPNADLTWEKSAMLNIGADFEIGNNILRGSIEYYRKNGKGLIGLVVPALQVGTDMIRTNSATMKGGGIDFSLSSINVNRKISWTSDFIFSYNWDEIVKYNFRSPLTTAITSADGSTEALVPIIGKPLYGIYSYEWGGLDPQNGDPIGFMGGQPSKEYDKLAGVGGSADIRYHGAARPTMFGAFRNTVSYKGLSLSVNFGFKLRYYFRRSGLSYESLFAKWHGHADYLSRWQKKGDEQWTHVPSMIYPLDGNRDYFYQYSEVLVEKAGHIRLQDIRFSYNLRPAFLSGSQGKYLQLYLYANNIGIVWRANKLKIDPDYVAGGPVPPSLAIGCKIVL</sequence>
<dbReference type="Gene3D" id="2.170.130.10">
    <property type="entry name" value="TonB-dependent receptor, plug domain"/>
    <property type="match status" value="1"/>
</dbReference>
<evidence type="ECO:0000313" key="6">
    <source>
        <dbReference type="Proteomes" id="UP000812961"/>
    </source>
</evidence>
<evidence type="ECO:0000313" key="5">
    <source>
        <dbReference type="EMBL" id="MBW8683741.1"/>
    </source>
</evidence>
<dbReference type="RefSeq" id="WP_220248952.1">
    <property type="nucleotide sequence ID" value="NZ_JAICCF010000001.1"/>
</dbReference>
<evidence type="ECO:0000256" key="1">
    <source>
        <dbReference type="ARBA" id="ARBA00004442"/>
    </source>
</evidence>
<comment type="subcellular location">
    <subcellularLocation>
        <location evidence="1">Cell outer membrane</location>
    </subcellularLocation>
</comment>
<dbReference type="Gene3D" id="2.40.170.20">
    <property type="entry name" value="TonB-dependent receptor, beta-barrel domain"/>
    <property type="match status" value="1"/>
</dbReference>
<dbReference type="InterPro" id="IPR012910">
    <property type="entry name" value="Plug_dom"/>
</dbReference>
<gene>
    <name evidence="5" type="ORF">K1Y79_05285</name>
</gene>
<reference evidence="5 6" key="1">
    <citation type="submission" date="2021-08" db="EMBL/GenBank/DDBJ databases">
        <title>The genome sequence of Chitinophaga sp. B61.</title>
        <authorList>
            <person name="Zhang X."/>
        </authorList>
    </citation>
    <scope>NUCLEOTIDE SEQUENCE [LARGE SCALE GENOMIC DNA]</scope>
    <source>
        <strain evidence="5 6">B61</strain>
    </source>
</reference>
<feature type="domain" description="TonB-dependent receptor plug" evidence="4">
    <location>
        <begin position="103"/>
        <end position="210"/>
    </location>
</feature>
<keyword evidence="2" id="KW-0472">Membrane</keyword>
<evidence type="ECO:0000259" key="4">
    <source>
        <dbReference type="Pfam" id="PF07715"/>
    </source>
</evidence>
<dbReference type="NCBIfam" id="TIGR04056">
    <property type="entry name" value="OMP_RagA_SusC"/>
    <property type="match status" value="1"/>
</dbReference>
<accession>A0ABS7G7V9</accession>
<comment type="caution">
    <text evidence="5">The sequence shown here is derived from an EMBL/GenBank/DDBJ whole genome shotgun (WGS) entry which is preliminary data.</text>
</comment>
<dbReference type="Gene3D" id="2.60.40.1120">
    <property type="entry name" value="Carboxypeptidase-like, regulatory domain"/>
    <property type="match status" value="1"/>
</dbReference>
<dbReference type="Pfam" id="PF07715">
    <property type="entry name" value="Plug"/>
    <property type="match status" value="1"/>
</dbReference>
<dbReference type="SUPFAM" id="SSF49464">
    <property type="entry name" value="Carboxypeptidase regulatory domain-like"/>
    <property type="match status" value="1"/>
</dbReference>
<dbReference type="Proteomes" id="UP000812961">
    <property type="component" value="Unassembled WGS sequence"/>
</dbReference>
<evidence type="ECO:0000256" key="2">
    <source>
        <dbReference type="ARBA" id="ARBA00023136"/>
    </source>
</evidence>
<protein>
    <submittedName>
        <fullName evidence="5">SusC/RagA family TonB-linked outer membrane protein</fullName>
    </submittedName>
</protein>
<keyword evidence="6" id="KW-1185">Reference proteome</keyword>
<dbReference type="InterPro" id="IPR036942">
    <property type="entry name" value="Beta-barrel_TonB_sf"/>
</dbReference>
<dbReference type="SUPFAM" id="SSF56935">
    <property type="entry name" value="Porins"/>
    <property type="match status" value="1"/>
</dbReference>
<organism evidence="5 6">
    <name type="scientific">Chitinophaga rhizophila</name>
    <dbReference type="NCBI Taxonomy" id="2866212"/>
    <lineage>
        <taxon>Bacteria</taxon>
        <taxon>Pseudomonadati</taxon>
        <taxon>Bacteroidota</taxon>
        <taxon>Chitinophagia</taxon>
        <taxon>Chitinophagales</taxon>
        <taxon>Chitinophagaceae</taxon>
        <taxon>Chitinophaga</taxon>
    </lineage>
</organism>
<dbReference type="InterPro" id="IPR008969">
    <property type="entry name" value="CarboxyPept-like_regulatory"/>
</dbReference>
<dbReference type="EMBL" id="JAICCF010000001">
    <property type="protein sequence ID" value="MBW8683741.1"/>
    <property type="molecule type" value="Genomic_DNA"/>
</dbReference>
<proteinExistence type="predicted"/>
<name>A0ABS7G7V9_9BACT</name>
<keyword evidence="3" id="KW-0998">Cell outer membrane</keyword>